<gene>
    <name evidence="5" type="ORF">ECRASSUSDP1_LOCUS13805</name>
</gene>
<dbReference type="Proteomes" id="UP001295684">
    <property type="component" value="Unassembled WGS sequence"/>
</dbReference>
<feature type="transmembrane region" description="Helical" evidence="3">
    <location>
        <begin position="1017"/>
        <end position="1035"/>
    </location>
</feature>
<keyword evidence="3" id="KW-1133">Transmembrane helix</keyword>
<dbReference type="Gene3D" id="1.10.238.10">
    <property type="entry name" value="EF-hand"/>
    <property type="match status" value="1"/>
</dbReference>
<feature type="transmembrane region" description="Helical" evidence="3">
    <location>
        <begin position="935"/>
        <end position="961"/>
    </location>
</feature>
<dbReference type="PROSITE" id="PS00018">
    <property type="entry name" value="EF_HAND_1"/>
    <property type="match status" value="2"/>
</dbReference>
<feature type="compositionally biased region" description="Basic and acidic residues" evidence="2">
    <location>
        <begin position="2734"/>
        <end position="2754"/>
    </location>
</feature>
<evidence type="ECO:0000256" key="2">
    <source>
        <dbReference type="SAM" id="MobiDB-lite"/>
    </source>
</evidence>
<feature type="domain" description="EF-hand" evidence="4">
    <location>
        <begin position="4007"/>
        <end position="4042"/>
    </location>
</feature>
<dbReference type="GO" id="GO:0005509">
    <property type="term" value="F:calcium ion binding"/>
    <property type="evidence" value="ECO:0007669"/>
    <property type="project" value="InterPro"/>
</dbReference>
<feature type="transmembrane region" description="Helical" evidence="3">
    <location>
        <begin position="495"/>
        <end position="520"/>
    </location>
</feature>
<evidence type="ECO:0000259" key="4">
    <source>
        <dbReference type="PROSITE" id="PS50222"/>
    </source>
</evidence>
<feature type="transmembrane region" description="Helical" evidence="3">
    <location>
        <begin position="982"/>
        <end position="1011"/>
    </location>
</feature>
<feature type="compositionally biased region" description="Basic and acidic residues" evidence="2">
    <location>
        <begin position="2287"/>
        <end position="2303"/>
    </location>
</feature>
<feature type="transmembrane region" description="Helical" evidence="3">
    <location>
        <begin position="4058"/>
        <end position="4081"/>
    </location>
</feature>
<feature type="compositionally biased region" description="Basic and acidic residues" evidence="2">
    <location>
        <begin position="2771"/>
        <end position="2781"/>
    </location>
</feature>
<feature type="compositionally biased region" description="Basic and acidic residues" evidence="2">
    <location>
        <begin position="2694"/>
        <end position="2703"/>
    </location>
</feature>
<accession>A0AAD1XDP9</accession>
<feature type="transmembrane region" description="Helical" evidence="3">
    <location>
        <begin position="4088"/>
        <end position="4107"/>
    </location>
</feature>
<feature type="domain" description="EF-hand" evidence="4">
    <location>
        <begin position="3971"/>
        <end position="4006"/>
    </location>
</feature>
<feature type="region of interest" description="Disordered" evidence="2">
    <location>
        <begin position="2591"/>
        <end position="2625"/>
    </location>
</feature>
<feature type="compositionally biased region" description="Polar residues" evidence="2">
    <location>
        <begin position="3004"/>
        <end position="3013"/>
    </location>
</feature>
<keyword evidence="3" id="KW-0812">Transmembrane</keyword>
<dbReference type="InterPro" id="IPR018247">
    <property type="entry name" value="EF_Hand_1_Ca_BS"/>
</dbReference>
<feature type="region of interest" description="Disordered" evidence="2">
    <location>
        <begin position="2287"/>
        <end position="2306"/>
    </location>
</feature>
<feature type="transmembrane region" description="Helical" evidence="3">
    <location>
        <begin position="39"/>
        <end position="58"/>
    </location>
</feature>
<proteinExistence type="predicted"/>
<feature type="region of interest" description="Disordered" evidence="2">
    <location>
        <begin position="2253"/>
        <end position="2279"/>
    </location>
</feature>
<feature type="compositionally biased region" description="Basic and acidic residues" evidence="2">
    <location>
        <begin position="2656"/>
        <end position="2667"/>
    </location>
</feature>
<organism evidence="5 6">
    <name type="scientific">Euplotes crassus</name>
    <dbReference type="NCBI Taxonomy" id="5936"/>
    <lineage>
        <taxon>Eukaryota</taxon>
        <taxon>Sar</taxon>
        <taxon>Alveolata</taxon>
        <taxon>Ciliophora</taxon>
        <taxon>Intramacronucleata</taxon>
        <taxon>Spirotrichea</taxon>
        <taxon>Hypotrichia</taxon>
        <taxon>Euplotida</taxon>
        <taxon>Euplotidae</taxon>
        <taxon>Moneuplotes</taxon>
    </lineage>
</organism>
<feature type="transmembrane region" description="Helical" evidence="3">
    <location>
        <begin position="873"/>
        <end position="898"/>
    </location>
</feature>
<evidence type="ECO:0000313" key="6">
    <source>
        <dbReference type="Proteomes" id="UP001295684"/>
    </source>
</evidence>
<feature type="compositionally biased region" description="Polar residues" evidence="2">
    <location>
        <begin position="2913"/>
        <end position="2923"/>
    </location>
</feature>
<dbReference type="SUPFAM" id="SSF47473">
    <property type="entry name" value="EF-hand"/>
    <property type="match status" value="1"/>
</dbReference>
<feature type="compositionally biased region" description="Basic and acidic residues" evidence="2">
    <location>
        <begin position="2263"/>
        <end position="2279"/>
    </location>
</feature>
<feature type="compositionally biased region" description="Polar residues" evidence="2">
    <location>
        <begin position="2958"/>
        <end position="2971"/>
    </location>
</feature>
<evidence type="ECO:0000256" key="3">
    <source>
        <dbReference type="SAM" id="Phobius"/>
    </source>
</evidence>
<feature type="compositionally biased region" description="Basic and acidic residues" evidence="2">
    <location>
        <begin position="2606"/>
        <end position="2625"/>
    </location>
</feature>
<keyword evidence="6" id="KW-1185">Reference proteome</keyword>
<feature type="region of interest" description="Disordered" evidence="2">
    <location>
        <begin position="2892"/>
        <end position="2971"/>
    </location>
</feature>
<evidence type="ECO:0000256" key="1">
    <source>
        <dbReference type="ARBA" id="ARBA00022837"/>
    </source>
</evidence>
<dbReference type="CDD" id="cd00051">
    <property type="entry name" value="EFh"/>
    <property type="match status" value="1"/>
</dbReference>
<protein>
    <recommendedName>
        <fullName evidence="4">EF-hand domain-containing protein</fullName>
    </recommendedName>
</protein>
<dbReference type="SMART" id="SM00054">
    <property type="entry name" value="EFh"/>
    <property type="match status" value="2"/>
</dbReference>
<dbReference type="Pfam" id="PF13499">
    <property type="entry name" value="EF-hand_7"/>
    <property type="match status" value="1"/>
</dbReference>
<feature type="region of interest" description="Disordered" evidence="2">
    <location>
        <begin position="2987"/>
        <end position="3015"/>
    </location>
</feature>
<sequence length="4133" mass="473287">MVFPLSQSTVDGNTTRPLRWICCSKTLSNFKIRRRTVRFLLMFNILILVIAFLVVSFIDASKEWPYRTGYFANKLSSDTFPSSSVNSIKINNRDCITYILENKDSDEIQIDTSSERSTNIDNILEGSELSIKVHSEHPYLQCYTKIKIPGGKSLSAIAIEFSSKSSENILLYDYKDNSIWSSPLVINDLSIAIDDSNPNIFFKNEHEITNMRVTGAYCVCDFQKLKIKTMDFQVVFGSLNILQNKIYSENKITVKTPHGTHCVAGQTINTVDTSCPNQATRDEGINSTIIDTSTYCQSELYVCSNSSSSCPSSGTPISSGQGNFKLSLDDGPIQFLIDSSPTPASSTYAPKFDTFAVTSQNRLLENREEFSGNPKDPRMYIYEIMSPNLAQTWVHIFLKQYLQARVWLISILSLNFLTPTTFKYSLIHIPNATCPNAASGSIVSSTRISSQLKLRSFIEGKHVIAERASDNYYSYDITSDNRFEKEKISFLDGNIFIGICLAMMLVATIFLVILVFLMVAKLKTGLEKRYHKQLQRARTFSKAKQSHANDGYNFKVKENTDKRMRKPTKVLRIGCFSSDIIERYEIRDDSFEETIRQRIEAEQMIQLSFFKALNLEVDGYFRKRRNSFKDFLNYIEPDEQYFNDKKENNPEDIKSVSVRLDFLHSHYLDFCTRHGLKERIISEEKAVLDYFDLKIQAIKSSATSAYTKIRWKTFFEKEKHEQTKKIKGDTVQSVSELNARRTFINFNCVASRLDSDYILQEDLIERYKEYCQENKIDPVSAGSILTCQELLDFGAVHKEDFKVPHMIGITKVPIDILKMNIRNSSDHKDTNFLPGFIRRKERHTSIFDIPIRGGGVYSIFKGNSSRASLGRNLFQVIFSLAFLFGVPLTFLFCVIWSLQQFNKIESDIYAPNFDIIDIFYASSTDNWFDHLGLYWVFYLFLSLGILFIVTGLAEMICFIATDGSDTGRYPVIKTIPRWIISTLFWIMLCLYIGIYVAYYGVILLWCILGAILSPQKFLPLASGAGVIIGCVVFFYTTINKINNILDDIVTKVIEEQLQITLVNSLNNNERISKIVDTVDDLPQATFNTAVNVFLSINNLEKVDREVTDKILTGNVRALASVLQTSFMIPSEISQGIIGMLLNDPLLIINSVQTYAIKNGIKETYFVDLADFLYYTTNTKIKNRKETAKKIAQISKKILKKISPSFDCDVIDIIIKIAFENDLTPFKEILEAENLPVEILYICIGVSNKDKIEIQENILKLAKRFFPKRLYKLYYGLNKLAIKNIYGKNDFIEKALSISPCISIELIFALFSQNEETARYAMLKGIDKFCKVQGYNIDTQMLKNLYLGLSAIISSDKVDLHSLAVNSTYNFPLNEVGLLYRASQGDRAAITFICDHLRIGENSNILREIAGIFCGEEINLKEICAKLSLPLKPVNQFMILALSCNDLISRLSNMDTENIAYFYTQTKQIKDSIVILGDLLSGYQQILYAMDMIKVKFNRIETKIGDIVHRINKIRKEEFEMSMSYYKIEQLIEEIRELVDMFTNIFLDKITASSTIISDFSADNIKKDYLLSLVNVAMFISNCNDKELMFKSLKTDTYNNSIKIISYVIGVDPDKLHFIVDLFTREPSQIFRFEDKIPSINPSKLKINGNISKARLNMISEVFSIPIETVRKMGALWAYSQTMINTTTYKTVFNGVKESFITIMGKDILKVDTGFLQLILNMKTSFDSGEASDYFLSSMRDFLSTLIDKTSSVFLDQEKFNELNINLDTIWQWDTLVGKSFLSSYKKELENSSEEVQKIMNSQVNLPKKDLKNIFDILKRFTRVIITKDLSSISKGINSKPIQMLFQDITPLFDEKYIDCILTLNMIYSYSNKLRTRKYRSIRRIFIPAILLFNKNVLKEAFMKLPPRNSLFKNLTAKLKKLVKKPEVLNELEVSMENMYQCLFEAGFFDRLCAKLFKKDKESFLIDIDHKRLIRLWLHLSSDYQSRDKIINNFLKLGELGTKDDLKVFFSLVRNDSTYEKLLQKFFKDIGMPSKLGLNLLRVLDVENVNICYKAAFNLLDNECTSPQSIAAFISCFKGDISNIQILSDQLDLDSHFASIVFPLAMKNTKVDYKLLCKKLSTDRITLVTLISKIACGETDLLLRLTDSSNTFDESRFLVNQEKLQLINAVLVLIKQVVNSRKSQSKLNLKAVLNSCSVISSTIENNLLYYKQKRKIFQAEEDQFGDEGNLFRNIINETVANEGGEEELNTKNLEIPGKTAKVSPTEENKEDHQTFHADSETNLLHRDLHDDSPLQEPEQKEDSKKKSKLNFSKLVERLVLFSLGDTFAAEEILETLKSHYKRKRKYKTDFIYTIEDLKKFPEMMIERKRRKMVKEVWSLNNKNDQKVTLKSIVKKKIERDQETQPVPLGSAQRINSYVRMINKDKVYQYLCYIWNQETKNLLNQNSTEKTEPADELQDETLKVIRENNLTALHCPFVSYGYQPKDQPYYECEIKDSETPIDLCLLCAHKCQHGVITKMVPKKGPSVCKCGQTNEIRAKLKSSIILTKITPFKSPLNKCRCDQFTEIPDPEQRIEQDMEDDIDEQDNIEENIDEGDLSGLAGGNNDKSNFKRDVVTEKEKPLDKTPKSKKELKGFLINFKELSKRLVATMDNGNSQFYRERSTPKEETKIPVGAISSDEHEGGSGEDELDEPIAETIRDPRDRSARSNNNLNDEQEESKELSRSYSVPRPISSSPQDREESPEHSSEEGLAREQKSSFKGLFGLPSTFQQKEAPLKQKKDESKLPPIFPSRERFMTEPTVEYDLSDLRKEVQIVILKGTKEKTTETNINVFLDKNEEEELICINKDTKIIDKKATEQVQEDQRELSKLQFLEKYGKESQLVVYKDERKKLKPIRNHFSSTSFGRNPNAPIDRIPSESTEPMQPTTGGRVFLNLFNRNEDKSEDQESSEEEPQKIERIDSSIKNPYFNKTSKSSENTAGRILKGFIGNQELSSSSSEDSSETETATIDNLGSTGTKSKFELEPKTKKVSLKFDDDKDNISNESIDEQEMDIIDRFLKDLIDAHRLPGDISTQDLYVFDESQDKVTHLFELLCQGELSPGLIKFLTVKKTEDSDLFYCENPAESTDDSKSYSLILSILSLVDGDYTNFYRHCDMLVNTISNQPDRKNDKRKEIALTVMALIHGIPFEPDLKIEQDIDQLLLDYFSKLFKTKAETAIDLHTLLSRNQYELYQFFKDMSDFDPNLEYDKNIIHLRKKMYRMIYFKFNFDQESFEWFKTLSCLILGDIERIEFIAGEFDLSPASMDLLKAITTLKIEEMGPLFNLIQKRTKNEISVEIQKMYTNILRSDIGATFMLMFGDKNSSEKIFKKLSSYTKIFEMIISTTHCSQEEIASVLGISKKLKKAKVLLLSKDFLKNLMQLMKGELAYGKIRKVMYSLLDLAGQEKLAKFIQTHNQHVKLYDSLGGALNGNIHDFGYLCDFLFSGGRSWICSFLTAMASKSSIFCFKESNLALEHTKEIIDIHVKALFQGMLGIDFGEIANKEIVEVFSYIFVATLCRKNNDITGMINIIQKIIDLGIIDSNLLKTLKNIIEGNVIDEIGDMIKLCIPRIKKEVSRIEGINPSDLKTLDFLRNHDLYVIINTETLKPELLVSNQYKKKNLPAVVKLEDSDVVLSNASLIFEYLLNISLRKPLSIMNFTSKILLPMFHNNPTLKIASACFQTIMNKRPFTTKEIMNLGKIISQAFIKMKQGDQKLNQLGNFLNIAGDSASNLKRQFNATAMKQLGGITMKYQDVEKMYDPNCFTLLCLLMEFIDPDIQIKRISEILVEIAEIISKIIEDKTGSTPEAIPMMINIMKFIYALSKKEFSAIPEIGSSLVDSNSNMQKIISEFFGILRKYKSNIFTSERYNTPEVSSFVEDSFFFAQRQLKDPNFSVKGSLTAVSTQGAKMVKEVADDVKENVKEKATELADYVKNSSTSYIKEVMYKDLFKMFDLDQSGNLCFAEFQDLSKYMGIQMDNERALKMFSIADKDKNNSITLDEFPVVMGLLTEQIAIDTLKNLDLTSRDLILFAVLTLSYLVLALLFIFFGIFTFSRADGFNAVINSIMPLIAGAIAALRSLNLKERVDSVKEYIEDFIRKMRRI</sequence>
<feature type="compositionally biased region" description="Low complexity" evidence="2">
    <location>
        <begin position="2989"/>
        <end position="3003"/>
    </location>
</feature>
<feature type="compositionally biased region" description="Acidic residues" evidence="2">
    <location>
        <begin position="2938"/>
        <end position="2947"/>
    </location>
</feature>
<keyword evidence="3" id="KW-0472">Membrane</keyword>
<feature type="region of interest" description="Disordered" evidence="2">
    <location>
        <begin position="2653"/>
        <end position="2786"/>
    </location>
</feature>
<dbReference type="EMBL" id="CAMPGE010013761">
    <property type="protein sequence ID" value="CAI2372474.1"/>
    <property type="molecule type" value="Genomic_DNA"/>
</dbReference>
<evidence type="ECO:0000313" key="5">
    <source>
        <dbReference type="EMBL" id="CAI2372474.1"/>
    </source>
</evidence>
<feature type="compositionally biased region" description="Basic and acidic residues" evidence="2">
    <location>
        <begin position="2948"/>
        <end position="2957"/>
    </location>
</feature>
<name>A0AAD1XDP9_EUPCR</name>
<comment type="caution">
    <text evidence="5">The sequence shown here is derived from an EMBL/GenBank/DDBJ whole genome shotgun (WGS) entry which is preliminary data.</text>
</comment>
<reference evidence="5" key="1">
    <citation type="submission" date="2023-07" db="EMBL/GenBank/DDBJ databases">
        <authorList>
            <consortium name="AG Swart"/>
            <person name="Singh M."/>
            <person name="Singh A."/>
            <person name="Seah K."/>
            <person name="Emmerich C."/>
        </authorList>
    </citation>
    <scope>NUCLEOTIDE SEQUENCE</scope>
    <source>
        <strain evidence="5">DP1</strain>
    </source>
</reference>
<dbReference type="PROSITE" id="PS50222">
    <property type="entry name" value="EF_HAND_2"/>
    <property type="match status" value="2"/>
</dbReference>
<dbReference type="InterPro" id="IPR002048">
    <property type="entry name" value="EF_hand_dom"/>
</dbReference>
<feature type="compositionally biased region" description="Acidic residues" evidence="2">
    <location>
        <begin position="2682"/>
        <end position="2691"/>
    </location>
</feature>
<keyword evidence="1" id="KW-0106">Calcium</keyword>
<dbReference type="InterPro" id="IPR011992">
    <property type="entry name" value="EF-hand-dom_pair"/>
</dbReference>